<proteinExistence type="predicted"/>
<accession>A0AB35FWI8</accession>
<evidence type="ECO:0000313" key="1">
    <source>
        <dbReference type="EMBL" id="MBZ6015094.1"/>
    </source>
</evidence>
<protein>
    <submittedName>
        <fullName evidence="1">PTS sugar transporter subunit IIA</fullName>
    </submittedName>
</protein>
<keyword evidence="1" id="KW-0813">Transport</keyword>
<dbReference type="AlphaFoldDB" id="A0AB35FWI8"/>
<evidence type="ECO:0000313" key="2">
    <source>
        <dbReference type="Proteomes" id="UP000727071"/>
    </source>
</evidence>
<dbReference type="InterPro" id="IPR011055">
    <property type="entry name" value="Dup_hybrid_motif"/>
</dbReference>
<dbReference type="Proteomes" id="UP000727071">
    <property type="component" value="Unassembled WGS sequence"/>
</dbReference>
<dbReference type="Gene3D" id="2.70.70.10">
    <property type="entry name" value="Glucose Permease (Domain IIA)"/>
    <property type="match status" value="1"/>
</dbReference>
<keyword evidence="1" id="KW-0762">Sugar transport</keyword>
<dbReference type="EMBL" id="JAHBFV010000003">
    <property type="protein sequence ID" value="MBZ6015094.1"/>
    <property type="molecule type" value="Genomic_DNA"/>
</dbReference>
<organism evidence="1 2">
    <name type="scientific">Leuconostoc gelidum subsp. gelidum</name>
    <dbReference type="NCBI Taxonomy" id="1607839"/>
    <lineage>
        <taxon>Bacteria</taxon>
        <taxon>Bacillati</taxon>
        <taxon>Bacillota</taxon>
        <taxon>Bacilli</taxon>
        <taxon>Lactobacillales</taxon>
        <taxon>Lactobacillaceae</taxon>
        <taxon>Leuconostoc</taxon>
        <taxon>Leuconostoc gelidum group</taxon>
    </lineage>
</organism>
<name>A0AB35FWI8_LEUGE</name>
<reference evidence="1" key="1">
    <citation type="submission" date="2021-05" db="EMBL/GenBank/DDBJ databases">
        <title>Pangenome of Leuconostoc gelidum warrants species status for Leuconostoc gelidum subsp. gasicomitatum.</title>
        <authorList>
            <person name="Johansson P."/>
            <person name="Sade E."/>
            <person name="Hultman J."/>
            <person name="Auvinen P."/>
            <person name="Bjorkroth J."/>
        </authorList>
    </citation>
    <scope>NUCLEOTIDE SEQUENCE</scope>
    <source>
        <strain evidence="1">C220d</strain>
    </source>
</reference>
<gene>
    <name evidence="1" type="ORF">KII88_00865</name>
</gene>
<dbReference type="RefSeq" id="WP_010687910.1">
    <property type="nucleotide sequence ID" value="NZ_BPKU01000002.1"/>
</dbReference>
<sequence length="173" mass="19279">MSWWQNVFNQKNKYNRIKTTGQLNAVHVARKSKLPVVVAPVTGQLQKIDGDNEKNHSKNGFMMLPDGNNIMSPVSGIVVASDEHTVIIKSVHHDKVTVQVQVRNEMLQGTRLATYGTGQQLHAGDLIGTAHAIDQDDVRVYVLFEDSVVPYVNYGAVYAGQSIWQYQEDEDAT</sequence>
<dbReference type="SUPFAM" id="SSF51261">
    <property type="entry name" value="Duplicated hybrid motif"/>
    <property type="match status" value="1"/>
</dbReference>
<comment type="caution">
    <text evidence="1">The sequence shown here is derived from an EMBL/GenBank/DDBJ whole genome shotgun (WGS) entry which is preliminary data.</text>
</comment>
<dbReference type="GeneID" id="61037452"/>